<dbReference type="EMBL" id="WQNF01000036">
    <property type="protein sequence ID" value="MVT69983.1"/>
    <property type="molecule type" value="Genomic_DNA"/>
</dbReference>
<reference evidence="1 2" key="1">
    <citation type="submission" date="2019-12" db="EMBL/GenBank/DDBJ databases">
        <title>Draft genome sequences Bradyrhizobium cajani AMBPC1010, Bradyrhizobium pachyrhizi AMBPC1040 and Bradyrhizobium yuanmingense ALSPC3051, three plant growth promoting strains isolated from nodules of Cajanus cajan L. in Dominican Republic.</title>
        <authorList>
            <person name="Flores-Felix J.D."/>
            <person name="Araujo J."/>
            <person name="Diaz-Alcantara C."/>
            <person name="Gonzalez-Andres F."/>
            <person name="Velazquez E."/>
        </authorList>
    </citation>
    <scope>NUCLEOTIDE SEQUENCE [LARGE SCALE GENOMIC DNA]</scope>
    <source>
        <strain evidence="1 2">1040</strain>
    </source>
</reference>
<organism evidence="1 2">
    <name type="scientific">Bradyrhizobium pachyrhizi</name>
    <dbReference type="NCBI Taxonomy" id="280333"/>
    <lineage>
        <taxon>Bacteria</taxon>
        <taxon>Pseudomonadati</taxon>
        <taxon>Pseudomonadota</taxon>
        <taxon>Alphaproteobacteria</taxon>
        <taxon>Hyphomicrobiales</taxon>
        <taxon>Nitrobacteraceae</taxon>
        <taxon>Bradyrhizobium</taxon>
    </lineage>
</organism>
<name>A0A844SSA3_9BRAD</name>
<dbReference type="AlphaFoldDB" id="A0A844SSA3"/>
<dbReference type="Proteomes" id="UP000436468">
    <property type="component" value="Unassembled WGS sequence"/>
</dbReference>
<dbReference type="RefSeq" id="WP_157348088.1">
    <property type="nucleotide sequence ID" value="NZ_WQNF01000036.1"/>
</dbReference>
<evidence type="ECO:0000313" key="2">
    <source>
        <dbReference type="Proteomes" id="UP000436468"/>
    </source>
</evidence>
<keyword evidence="2" id="KW-1185">Reference proteome</keyword>
<accession>A0A844SSA3</accession>
<proteinExistence type="predicted"/>
<evidence type="ECO:0000313" key="1">
    <source>
        <dbReference type="EMBL" id="MVT69983.1"/>
    </source>
</evidence>
<gene>
    <name evidence="1" type="ORF">GPL21_33405</name>
</gene>
<comment type="caution">
    <text evidence="1">The sequence shown here is derived from an EMBL/GenBank/DDBJ whole genome shotgun (WGS) entry which is preliminary data.</text>
</comment>
<sequence length="101" mass="10318">MTDVAKAERARIHAVTSLPEAAGREALALQLALNGLTTEQARAALLAAPVAAVGGRAGDSSIGLALATSKPEGQSNIRDVSAAWDGVLTARGMRLREGEEV</sequence>
<protein>
    <submittedName>
        <fullName evidence="1">Uncharacterized protein</fullName>
    </submittedName>
</protein>